<organism evidence="2 3">
    <name type="scientific">Stegodyphus mimosarum</name>
    <name type="common">African social velvet spider</name>
    <dbReference type="NCBI Taxonomy" id="407821"/>
    <lineage>
        <taxon>Eukaryota</taxon>
        <taxon>Metazoa</taxon>
        <taxon>Ecdysozoa</taxon>
        <taxon>Arthropoda</taxon>
        <taxon>Chelicerata</taxon>
        <taxon>Arachnida</taxon>
        <taxon>Araneae</taxon>
        <taxon>Araneomorphae</taxon>
        <taxon>Entelegynae</taxon>
        <taxon>Eresoidea</taxon>
        <taxon>Eresidae</taxon>
        <taxon>Stegodyphus</taxon>
    </lineage>
</organism>
<name>A0A087U9U9_STEMI</name>
<dbReference type="AlphaFoldDB" id="A0A087U9U9"/>
<reference evidence="2 3" key="1">
    <citation type="submission" date="2013-11" db="EMBL/GenBank/DDBJ databases">
        <title>Genome sequencing of Stegodyphus mimosarum.</title>
        <authorList>
            <person name="Bechsgaard J."/>
        </authorList>
    </citation>
    <scope>NUCLEOTIDE SEQUENCE [LARGE SCALE GENOMIC DNA]</scope>
</reference>
<proteinExistence type="predicted"/>
<dbReference type="EMBL" id="KK118886">
    <property type="protein sequence ID" value="KFM74138.1"/>
    <property type="molecule type" value="Genomic_DNA"/>
</dbReference>
<keyword evidence="1" id="KW-0812">Transmembrane</keyword>
<feature type="transmembrane region" description="Helical" evidence="1">
    <location>
        <begin position="25"/>
        <end position="44"/>
    </location>
</feature>
<accession>A0A087U9U9</accession>
<keyword evidence="1" id="KW-0472">Membrane</keyword>
<keyword evidence="3" id="KW-1185">Reference proteome</keyword>
<keyword evidence="1" id="KW-1133">Transmembrane helix</keyword>
<evidence type="ECO:0000313" key="2">
    <source>
        <dbReference type="EMBL" id="KFM74138.1"/>
    </source>
</evidence>
<dbReference type="Proteomes" id="UP000054359">
    <property type="component" value="Unassembled WGS sequence"/>
</dbReference>
<gene>
    <name evidence="2" type="ORF">X975_17183</name>
</gene>
<feature type="non-terminal residue" evidence="2">
    <location>
        <position position="53"/>
    </location>
</feature>
<protein>
    <submittedName>
        <fullName evidence="2">Uncharacterized protein</fullName>
    </submittedName>
</protein>
<evidence type="ECO:0000256" key="1">
    <source>
        <dbReference type="SAM" id="Phobius"/>
    </source>
</evidence>
<sequence>MEPPWYGSAEALFTHSFAKGYLKTVYAEVVEIINLAVAIYLCYLRIKSSFYGC</sequence>
<evidence type="ECO:0000313" key="3">
    <source>
        <dbReference type="Proteomes" id="UP000054359"/>
    </source>
</evidence>